<sequence length="76" mass="8416">MVLGKLVHLGIDAVLLSAFLAGVKRSTGLTPSIRTDALSDSPNIKKWIDNYLWLGEWTMDTSIAAMASSSYFERKR</sequence>
<keyword evidence="3" id="KW-1185">Reference proteome</keyword>
<dbReference type="EMBL" id="KV745056">
    <property type="protein sequence ID" value="OCK78483.1"/>
    <property type="molecule type" value="Genomic_DNA"/>
</dbReference>
<dbReference type="AlphaFoldDB" id="A0A8E2JDI4"/>
<proteinExistence type="predicted"/>
<keyword evidence="1" id="KW-0732">Signal</keyword>
<dbReference type="PANTHER" id="PTHR28075:SF1">
    <property type="entry name" value="DUF1748-DOMAIN-CONTAINING PROTEIN"/>
    <property type="match status" value="1"/>
</dbReference>
<organism evidence="2 3">
    <name type="scientific">Lepidopterella palustris CBS 459.81</name>
    <dbReference type="NCBI Taxonomy" id="1314670"/>
    <lineage>
        <taxon>Eukaryota</taxon>
        <taxon>Fungi</taxon>
        <taxon>Dikarya</taxon>
        <taxon>Ascomycota</taxon>
        <taxon>Pezizomycotina</taxon>
        <taxon>Dothideomycetes</taxon>
        <taxon>Pleosporomycetidae</taxon>
        <taxon>Mytilinidiales</taxon>
        <taxon>Argynnaceae</taxon>
        <taxon>Lepidopterella</taxon>
    </lineage>
</organism>
<evidence type="ECO:0000313" key="3">
    <source>
        <dbReference type="Proteomes" id="UP000250266"/>
    </source>
</evidence>
<evidence type="ECO:0000256" key="1">
    <source>
        <dbReference type="SAM" id="SignalP"/>
    </source>
</evidence>
<feature type="chain" id="PRO_5034653633" evidence="1">
    <location>
        <begin position="29"/>
        <end position="76"/>
    </location>
</feature>
<dbReference type="OrthoDB" id="16824at2759"/>
<dbReference type="InterPro" id="IPR013726">
    <property type="entry name" value="Mitofissin"/>
</dbReference>
<gene>
    <name evidence="2" type="ORF">K432DRAFT_406415</name>
</gene>
<protein>
    <submittedName>
        <fullName evidence="2">DUF1748-domain-containing protein</fullName>
    </submittedName>
</protein>
<dbReference type="Pfam" id="PF08520">
    <property type="entry name" value="Mitofissin"/>
    <property type="match status" value="1"/>
</dbReference>
<accession>A0A8E2JDI4</accession>
<feature type="signal peptide" evidence="1">
    <location>
        <begin position="1"/>
        <end position="28"/>
    </location>
</feature>
<reference evidence="2 3" key="1">
    <citation type="journal article" date="2016" name="Nat. Commun.">
        <title>Ectomycorrhizal ecology is imprinted in the genome of the dominant symbiotic fungus Cenococcum geophilum.</title>
        <authorList>
            <consortium name="DOE Joint Genome Institute"/>
            <person name="Peter M."/>
            <person name="Kohler A."/>
            <person name="Ohm R.A."/>
            <person name="Kuo A."/>
            <person name="Krutzmann J."/>
            <person name="Morin E."/>
            <person name="Arend M."/>
            <person name="Barry K.W."/>
            <person name="Binder M."/>
            <person name="Choi C."/>
            <person name="Clum A."/>
            <person name="Copeland A."/>
            <person name="Grisel N."/>
            <person name="Haridas S."/>
            <person name="Kipfer T."/>
            <person name="LaButti K."/>
            <person name="Lindquist E."/>
            <person name="Lipzen A."/>
            <person name="Maire R."/>
            <person name="Meier B."/>
            <person name="Mihaltcheva S."/>
            <person name="Molinier V."/>
            <person name="Murat C."/>
            <person name="Poggeler S."/>
            <person name="Quandt C.A."/>
            <person name="Sperisen C."/>
            <person name="Tritt A."/>
            <person name="Tisserant E."/>
            <person name="Crous P.W."/>
            <person name="Henrissat B."/>
            <person name="Nehls U."/>
            <person name="Egli S."/>
            <person name="Spatafora J.W."/>
            <person name="Grigoriev I.V."/>
            <person name="Martin F.M."/>
        </authorList>
    </citation>
    <scope>NUCLEOTIDE SEQUENCE [LARGE SCALE GENOMIC DNA]</scope>
    <source>
        <strain evidence="2 3">CBS 459.81</strain>
    </source>
</reference>
<name>A0A8E2JDI4_9PEZI</name>
<dbReference type="GO" id="GO:0005737">
    <property type="term" value="C:cytoplasm"/>
    <property type="evidence" value="ECO:0007669"/>
    <property type="project" value="TreeGrafter"/>
</dbReference>
<dbReference type="Proteomes" id="UP000250266">
    <property type="component" value="Unassembled WGS sequence"/>
</dbReference>
<dbReference type="PANTHER" id="PTHR28075">
    <property type="entry name" value="CHROMOSOME 16, WHOLE GENOME SHOTGUN SEQUENCE"/>
    <property type="match status" value="1"/>
</dbReference>
<evidence type="ECO:0000313" key="2">
    <source>
        <dbReference type="EMBL" id="OCK78483.1"/>
    </source>
</evidence>